<dbReference type="NCBIfam" id="NF005089">
    <property type="entry name" value="PRK06522.1-4"/>
    <property type="match status" value="1"/>
</dbReference>
<evidence type="ECO:0000256" key="5">
    <source>
        <dbReference type="ARBA" id="ARBA00048793"/>
    </source>
</evidence>
<comment type="catalytic activity">
    <reaction evidence="5">
        <text>(R)-pantoate + NADP(+) = 2-dehydropantoate + NADPH + H(+)</text>
        <dbReference type="Rhea" id="RHEA:16233"/>
        <dbReference type="ChEBI" id="CHEBI:11561"/>
        <dbReference type="ChEBI" id="CHEBI:15378"/>
        <dbReference type="ChEBI" id="CHEBI:15980"/>
        <dbReference type="ChEBI" id="CHEBI:57783"/>
        <dbReference type="ChEBI" id="CHEBI:58349"/>
        <dbReference type="EC" id="1.1.1.169"/>
    </reaction>
</comment>
<evidence type="ECO:0000256" key="3">
    <source>
        <dbReference type="ARBA" id="ARBA00019465"/>
    </source>
</evidence>
<name>Q1K2K8_DESA6</name>
<feature type="domain" description="Ketopantoate reductase N-terminal" evidence="6">
    <location>
        <begin position="5"/>
        <end position="106"/>
    </location>
</feature>
<evidence type="ECO:0000256" key="1">
    <source>
        <dbReference type="ARBA" id="ARBA00004994"/>
    </source>
</evidence>
<keyword evidence="8" id="KW-0560">Oxidoreductase</keyword>
<dbReference type="InterPro" id="IPR036291">
    <property type="entry name" value="NAD(P)-bd_dom_sf"/>
</dbReference>
<comment type="caution">
    <text evidence="8">The sequence shown here is derived from an EMBL/GenBank/DDBJ whole genome shotgun (WGS) entry which is preliminary data.</text>
</comment>
<dbReference type="GO" id="GO:0008677">
    <property type="term" value="F:2-dehydropantoate 2-reductase activity"/>
    <property type="evidence" value="ECO:0007669"/>
    <property type="project" value="UniProtKB-EC"/>
</dbReference>
<dbReference type="PANTHER" id="PTHR21708">
    <property type="entry name" value="PROBABLE 2-DEHYDROPANTOATE 2-REDUCTASE"/>
    <property type="match status" value="1"/>
</dbReference>
<evidence type="ECO:0000313" key="8">
    <source>
        <dbReference type="EMBL" id="EAT16873.1"/>
    </source>
</evidence>
<dbReference type="FunFam" id="1.10.1040.10:FF:000017">
    <property type="entry name" value="2-dehydropantoate 2-reductase"/>
    <property type="match status" value="1"/>
</dbReference>
<dbReference type="UniPathway" id="UPA00028">
    <property type="reaction ID" value="UER00004"/>
</dbReference>
<dbReference type="EC" id="1.1.1.169" evidence="2"/>
<dbReference type="InterPro" id="IPR013332">
    <property type="entry name" value="KPR_N"/>
</dbReference>
<sequence>MMNKVCIYGVGAVGGFIGALLAHQGSDVSVVSRGATLSSVKADGVRLLMDDEIIVAPVRASDNPRDLGVQDLVIVAVKAQSMTDVAAKISPLIGPQTVVLTAMNGVPWWFFQRPGAEFEGMQLESVDPGGKIAAAIPADRVIGAVVHGSFTSNGLGFSRNNLGKKLIVGEPDGSDSKRLKALDTLLSKAGIEIETTASIQQEIWYKLWGNMTMNPVSALTGVTCDKILDDPLVNRFCLKIMAEAGEIGARIGCPISQTGEERNAVTRQLGAFKTSMLQDVEAGRSLELNALVAAVREIGQKVGIATPEIDTLLGLSRLHARRRDCIPMRFHNVNSTESVNELPANVRAHTLLLSVQSRV</sequence>
<feature type="domain" description="Ketopantoate reductase C-terminal" evidence="7">
    <location>
        <begin position="199"/>
        <end position="317"/>
    </location>
</feature>
<comment type="pathway">
    <text evidence="1">Cofactor biosynthesis; (R)-pantothenate biosynthesis; (R)-pantoate from 3-methyl-2-oxobutanoate: step 2/2.</text>
</comment>
<dbReference type="EMBL" id="AAEW02000003">
    <property type="protein sequence ID" value="EAT16873.1"/>
    <property type="molecule type" value="Genomic_DNA"/>
</dbReference>
<dbReference type="Gene3D" id="3.40.50.720">
    <property type="entry name" value="NAD(P)-binding Rossmann-like Domain"/>
    <property type="match status" value="1"/>
</dbReference>
<dbReference type="Proteomes" id="UP000005695">
    <property type="component" value="Unassembled WGS sequence"/>
</dbReference>
<evidence type="ECO:0000259" key="6">
    <source>
        <dbReference type="Pfam" id="PF02558"/>
    </source>
</evidence>
<dbReference type="Gene3D" id="1.10.1040.10">
    <property type="entry name" value="N-(1-d-carboxylethyl)-l-norvaline Dehydrogenase, domain 2"/>
    <property type="match status" value="1"/>
</dbReference>
<dbReference type="InterPro" id="IPR008927">
    <property type="entry name" value="6-PGluconate_DH-like_C_sf"/>
</dbReference>
<protein>
    <recommendedName>
        <fullName evidence="3">2-dehydropantoate 2-reductase</fullName>
        <ecNumber evidence="2">1.1.1.169</ecNumber>
    </recommendedName>
    <alternativeName>
        <fullName evidence="4">Ketopantoate reductase</fullName>
    </alternativeName>
</protein>
<dbReference type="InterPro" id="IPR013752">
    <property type="entry name" value="KPA_reductase"/>
</dbReference>
<organism evidence="8 9">
    <name type="scientific">Desulfuromonas acetoxidans (strain DSM 684 / 11070)</name>
    <dbReference type="NCBI Taxonomy" id="281689"/>
    <lineage>
        <taxon>Bacteria</taxon>
        <taxon>Pseudomonadati</taxon>
        <taxon>Thermodesulfobacteriota</taxon>
        <taxon>Desulfuromonadia</taxon>
        <taxon>Desulfuromonadales</taxon>
        <taxon>Desulfuromonadaceae</taxon>
        <taxon>Desulfuromonas</taxon>
    </lineage>
</organism>
<dbReference type="Pfam" id="PF08546">
    <property type="entry name" value="ApbA_C"/>
    <property type="match status" value="1"/>
</dbReference>
<dbReference type="Pfam" id="PF02558">
    <property type="entry name" value="ApbA"/>
    <property type="match status" value="1"/>
</dbReference>
<reference evidence="8" key="2">
    <citation type="submission" date="2006-05" db="EMBL/GenBank/DDBJ databases">
        <title>Sequencing of the draft genome and assembly of Desulfuromonas acetoxidans DSM 684.</title>
        <authorList>
            <consortium name="US DOE Joint Genome Institute (JGI-PGF)"/>
            <person name="Copeland A."/>
            <person name="Lucas S."/>
            <person name="Lapidus A."/>
            <person name="Barry K."/>
            <person name="Detter J.C."/>
            <person name="Glavina del Rio T."/>
            <person name="Hammon N."/>
            <person name="Israni S."/>
            <person name="Dalin E."/>
            <person name="Tice H."/>
            <person name="Bruce D."/>
            <person name="Pitluck S."/>
            <person name="Richardson P."/>
        </authorList>
    </citation>
    <scope>NUCLEOTIDE SEQUENCE [LARGE SCALE GENOMIC DNA]</scope>
    <source>
        <strain evidence="8">DSM 684</strain>
    </source>
</reference>
<evidence type="ECO:0000313" key="9">
    <source>
        <dbReference type="Proteomes" id="UP000005695"/>
    </source>
</evidence>
<proteinExistence type="predicted"/>
<reference evidence="8" key="1">
    <citation type="submission" date="2006-05" db="EMBL/GenBank/DDBJ databases">
        <title>Annotation of the draft genome assembly of Desulfuromonas acetoxidans DSM 684.</title>
        <authorList>
            <consortium name="US DOE Joint Genome Institute (JGI-ORNL)"/>
            <person name="Larimer F."/>
            <person name="Land M."/>
            <person name="Hauser L."/>
        </authorList>
    </citation>
    <scope>NUCLEOTIDE SEQUENCE [LARGE SCALE GENOMIC DNA]</scope>
    <source>
        <strain evidence="8">DSM 684</strain>
    </source>
</reference>
<dbReference type="GO" id="GO:0005737">
    <property type="term" value="C:cytoplasm"/>
    <property type="evidence" value="ECO:0007669"/>
    <property type="project" value="TreeGrafter"/>
</dbReference>
<dbReference type="PANTHER" id="PTHR21708:SF45">
    <property type="entry name" value="2-DEHYDROPANTOATE 2-REDUCTASE"/>
    <property type="match status" value="1"/>
</dbReference>
<dbReference type="SUPFAM" id="SSF48179">
    <property type="entry name" value="6-phosphogluconate dehydrogenase C-terminal domain-like"/>
    <property type="match status" value="1"/>
</dbReference>
<evidence type="ECO:0000256" key="4">
    <source>
        <dbReference type="ARBA" id="ARBA00032024"/>
    </source>
</evidence>
<gene>
    <name evidence="8" type="ORF">Dace_2125</name>
</gene>
<dbReference type="GO" id="GO:0015940">
    <property type="term" value="P:pantothenate biosynthetic process"/>
    <property type="evidence" value="ECO:0007669"/>
    <property type="project" value="UniProtKB-UniPathway"/>
</dbReference>
<dbReference type="InterPro" id="IPR013328">
    <property type="entry name" value="6PGD_dom2"/>
</dbReference>
<dbReference type="AlphaFoldDB" id="Q1K2K8"/>
<evidence type="ECO:0000256" key="2">
    <source>
        <dbReference type="ARBA" id="ARBA00013014"/>
    </source>
</evidence>
<keyword evidence="9" id="KW-1185">Reference proteome</keyword>
<dbReference type="InterPro" id="IPR051402">
    <property type="entry name" value="KPR-Related"/>
</dbReference>
<dbReference type="SUPFAM" id="SSF51735">
    <property type="entry name" value="NAD(P)-binding Rossmann-fold domains"/>
    <property type="match status" value="1"/>
</dbReference>
<accession>Q1K2K8</accession>
<evidence type="ECO:0000259" key="7">
    <source>
        <dbReference type="Pfam" id="PF08546"/>
    </source>
</evidence>